<feature type="transmembrane region" description="Helical" evidence="2">
    <location>
        <begin position="20"/>
        <end position="38"/>
    </location>
</feature>
<feature type="region of interest" description="Disordered" evidence="1">
    <location>
        <begin position="46"/>
        <end position="85"/>
    </location>
</feature>
<dbReference type="Proteomes" id="UP000468388">
    <property type="component" value="Unassembled WGS sequence"/>
</dbReference>
<evidence type="ECO:0000313" key="4">
    <source>
        <dbReference type="Proteomes" id="UP000468388"/>
    </source>
</evidence>
<dbReference type="RefSeq" id="WP_157303264.1">
    <property type="nucleotide sequence ID" value="NZ_BAAAZB010000036.1"/>
</dbReference>
<keyword evidence="4" id="KW-1185">Reference proteome</keyword>
<dbReference type="EMBL" id="WRXO01000011">
    <property type="protein sequence ID" value="MVT44471.1"/>
    <property type="molecule type" value="Genomic_DNA"/>
</dbReference>
<organism evidence="3 4">
    <name type="scientific">Chitinophaga oryziterrae</name>
    <dbReference type="NCBI Taxonomy" id="1031224"/>
    <lineage>
        <taxon>Bacteria</taxon>
        <taxon>Pseudomonadati</taxon>
        <taxon>Bacteroidota</taxon>
        <taxon>Chitinophagia</taxon>
        <taxon>Chitinophagales</taxon>
        <taxon>Chitinophagaceae</taxon>
        <taxon>Chitinophaga</taxon>
    </lineage>
</organism>
<protein>
    <submittedName>
        <fullName evidence="3">Uncharacterized protein</fullName>
    </submittedName>
</protein>
<name>A0A6N8JJ10_9BACT</name>
<sequence length="85" mass="8854">MKMQTKDLGSKSITIRLALYKVGITACLAIIISIFLFACGSANNSAGNSDTTASMQSDTSSIAPVDTATMHSDTTGMKPDSTPIH</sequence>
<evidence type="ECO:0000313" key="3">
    <source>
        <dbReference type="EMBL" id="MVT44471.1"/>
    </source>
</evidence>
<keyword evidence="2" id="KW-0812">Transmembrane</keyword>
<evidence type="ECO:0000256" key="2">
    <source>
        <dbReference type="SAM" id="Phobius"/>
    </source>
</evidence>
<keyword evidence="2" id="KW-1133">Transmembrane helix</keyword>
<gene>
    <name evidence="3" type="ORF">GO495_28005</name>
</gene>
<comment type="caution">
    <text evidence="3">The sequence shown here is derived from an EMBL/GenBank/DDBJ whole genome shotgun (WGS) entry which is preliminary data.</text>
</comment>
<keyword evidence="2" id="KW-0472">Membrane</keyword>
<dbReference type="OrthoDB" id="676979at2"/>
<dbReference type="AlphaFoldDB" id="A0A6N8JJ10"/>
<accession>A0A6N8JJ10</accession>
<feature type="compositionally biased region" description="Polar residues" evidence="1">
    <location>
        <begin position="46"/>
        <end position="62"/>
    </location>
</feature>
<proteinExistence type="predicted"/>
<evidence type="ECO:0000256" key="1">
    <source>
        <dbReference type="SAM" id="MobiDB-lite"/>
    </source>
</evidence>
<reference evidence="3 4" key="1">
    <citation type="submission" date="2019-12" db="EMBL/GenBank/DDBJ databases">
        <title>The draft genomic sequence of strain Chitinophaga oryziterrae JCM 16595.</title>
        <authorList>
            <person name="Zhang X."/>
        </authorList>
    </citation>
    <scope>NUCLEOTIDE SEQUENCE [LARGE SCALE GENOMIC DNA]</scope>
    <source>
        <strain evidence="3 4">JCM 16595</strain>
    </source>
</reference>